<dbReference type="OrthoDB" id="1882251at2759"/>
<protein>
    <submittedName>
        <fullName evidence="2">Uncharacterized protein</fullName>
    </submittedName>
</protein>
<dbReference type="EMBL" id="JACXVP010000008">
    <property type="protein sequence ID" value="KAG5590971.1"/>
    <property type="molecule type" value="Genomic_DNA"/>
</dbReference>
<name>A0A9J5XRQ4_SOLCO</name>
<dbReference type="Proteomes" id="UP000824120">
    <property type="component" value="Chromosome 8"/>
</dbReference>
<dbReference type="PANTHER" id="PTHR33527">
    <property type="entry name" value="OS07G0274300 PROTEIN"/>
    <property type="match status" value="1"/>
</dbReference>
<keyword evidence="1" id="KW-0812">Transmembrane</keyword>
<keyword evidence="3" id="KW-1185">Reference proteome</keyword>
<comment type="caution">
    <text evidence="2">The sequence shown here is derived from an EMBL/GenBank/DDBJ whole genome shotgun (WGS) entry which is preliminary data.</text>
</comment>
<evidence type="ECO:0000313" key="3">
    <source>
        <dbReference type="Proteomes" id="UP000824120"/>
    </source>
</evidence>
<organism evidence="2 3">
    <name type="scientific">Solanum commersonii</name>
    <name type="common">Commerson's wild potato</name>
    <name type="synonym">Commerson's nightshade</name>
    <dbReference type="NCBI Taxonomy" id="4109"/>
    <lineage>
        <taxon>Eukaryota</taxon>
        <taxon>Viridiplantae</taxon>
        <taxon>Streptophyta</taxon>
        <taxon>Embryophyta</taxon>
        <taxon>Tracheophyta</taxon>
        <taxon>Spermatophyta</taxon>
        <taxon>Magnoliopsida</taxon>
        <taxon>eudicotyledons</taxon>
        <taxon>Gunneridae</taxon>
        <taxon>Pentapetalae</taxon>
        <taxon>asterids</taxon>
        <taxon>lamiids</taxon>
        <taxon>Solanales</taxon>
        <taxon>Solanaceae</taxon>
        <taxon>Solanoideae</taxon>
        <taxon>Solaneae</taxon>
        <taxon>Solanum</taxon>
    </lineage>
</organism>
<sequence>MASTRITLTHLHSFHSLDRELFVRLVVILHHDPDLPNMVINQLAKEAVACLRWVQSKVPPISNLAGDMPITTVVMDRAMSFQYFYKIRFTMISGIKNYLNNVCSIIFADILFWVLSKGYPTMPLNFPIHVPGFPHQTFGIITVIRRSLDYIILNKNGPLTTG</sequence>
<keyword evidence="1" id="KW-0472">Membrane</keyword>
<evidence type="ECO:0000256" key="1">
    <source>
        <dbReference type="SAM" id="Phobius"/>
    </source>
</evidence>
<keyword evidence="1" id="KW-1133">Transmembrane helix</keyword>
<dbReference type="AlphaFoldDB" id="A0A9J5XRQ4"/>
<accession>A0A9J5XRQ4</accession>
<feature type="transmembrane region" description="Helical" evidence="1">
    <location>
        <begin position="98"/>
        <end position="116"/>
    </location>
</feature>
<proteinExistence type="predicted"/>
<evidence type="ECO:0000313" key="2">
    <source>
        <dbReference type="EMBL" id="KAG5590971.1"/>
    </source>
</evidence>
<reference evidence="2 3" key="1">
    <citation type="submission" date="2020-09" db="EMBL/GenBank/DDBJ databases">
        <title>De no assembly of potato wild relative species, Solanum commersonii.</title>
        <authorList>
            <person name="Cho K."/>
        </authorList>
    </citation>
    <scope>NUCLEOTIDE SEQUENCE [LARGE SCALE GENOMIC DNA]</scope>
    <source>
        <strain evidence="2">LZ3.2</strain>
        <tissue evidence="2">Leaf</tissue>
    </source>
</reference>
<dbReference type="PANTHER" id="PTHR33527:SF18">
    <property type="entry name" value="F13O11.17 PROTEIN"/>
    <property type="match status" value="1"/>
</dbReference>
<gene>
    <name evidence="2" type="ORF">H5410_041485</name>
</gene>